<proteinExistence type="predicted"/>
<keyword evidence="2" id="KW-1185">Reference proteome</keyword>
<dbReference type="AlphaFoldDB" id="A0A068V9U9"/>
<organism evidence="1 2">
    <name type="scientific">Coffea canephora</name>
    <name type="common">Robusta coffee</name>
    <dbReference type="NCBI Taxonomy" id="49390"/>
    <lineage>
        <taxon>Eukaryota</taxon>
        <taxon>Viridiplantae</taxon>
        <taxon>Streptophyta</taxon>
        <taxon>Embryophyta</taxon>
        <taxon>Tracheophyta</taxon>
        <taxon>Spermatophyta</taxon>
        <taxon>Magnoliopsida</taxon>
        <taxon>eudicotyledons</taxon>
        <taxon>Gunneridae</taxon>
        <taxon>Pentapetalae</taxon>
        <taxon>asterids</taxon>
        <taxon>lamiids</taxon>
        <taxon>Gentianales</taxon>
        <taxon>Rubiaceae</taxon>
        <taxon>Ixoroideae</taxon>
        <taxon>Gardenieae complex</taxon>
        <taxon>Bertiereae - Coffeeae clade</taxon>
        <taxon>Coffeeae</taxon>
        <taxon>Coffea</taxon>
    </lineage>
</organism>
<sequence>MTGLSKMSGKVCVIGSKILYSRKNQKPIQRTVPCYPIRTLAVQNQIMLEHKRWYITDFYFHFGLYLYEEEN</sequence>
<dbReference type="InParanoid" id="A0A068V9U9"/>
<gene>
    <name evidence="1" type="ORF">GSCOC_T00010932001</name>
</gene>
<accession>A0A068V9U9</accession>
<reference evidence="2" key="1">
    <citation type="journal article" date="2014" name="Science">
        <title>The coffee genome provides insight into the convergent evolution of caffeine biosynthesis.</title>
        <authorList>
            <person name="Denoeud F."/>
            <person name="Carretero-Paulet L."/>
            <person name="Dereeper A."/>
            <person name="Droc G."/>
            <person name="Guyot R."/>
            <person name="Pietrella M."/>
            <person name="Zheng C."/>
            <person name="Alberti A."/>
            <person name="Anthony F."/>
            <person name="Aprea G."/>
            <person name="Aury J.M."/>
            <person name="Bento P."/>
            <person name="Bernard M."/>
            <person name="Bocs S."/>
            <person name="Campa C."/>
            <person name="Cenci A."/>
            <person name="Combes M.C."/>
            <person name="Crouzillat D."/>
            <person name="Da Silva C."/>
            <person name="Daddiego L."/>
            <person name="De Bellis F."/>
            <person name="Dussert S."/>
            <person name="Garsmeur O."/>
            <person name="Gayraud T."/>
            <person name="Guignon V."/>
            <person name="Jahn K."/>
            <person name="Jamilloux V."/>
            <person name="Joet T."/>
            <person name="Labadie K."/>
            <person name="Lan T."/>
            <person name="Leclercq J."/>
            <person name="Lepelley M."/>
            <person name="Leroy T."/>
            <person name="Li L.T."/>
            <person name="Librado P."/>
            <person name="Lopez L."/>
            <person name="Munoz A."/>
            <person name="Noel B."/>
            <person name="Pallavicini A."/>
            <person name="Perrotta G."/>
            <person name="Poncet V."/>
            <person name="Pot D."/>
            <person name="Priyono X."/>
            <person name="Rigoreau M."/>
            <person name="Rouard M."/>
            <person name="Rozas J."/>
            <person name="Tranchant-Dubreuil C."/>
            <person name="VanBuren R."/>
            <person name="Zhang Q."/>
            <person name="Andrade A.C."/>
            <person name="Argout X."/>
            <person name="Bertrand B."/>
            <person name="de Kochko A."/>
            <person name="Graziosi G."/>
            <person name="Henry R.J."/>
            <person name="Jayarama X."/>
            <person name="Ming R."/>
            <person name="Nagai C."/>
            <person name="Rounsley S."/>
            <person name="Sankoff D."/>
            <person name="Giuliano G."/>
            <person name="Albert V.A."/>
            <person name="Wincker P."/>
            <person name="Lashermes P."/>
        </authorList>
    </citation>
    <scope>NUCLEOTIDE SEQUENCE [LARGE SCALE GENOMIC DNA]</scope>
    <source>
        <strain evidence="2">cv. DH200-94</strain>
    </source>
</reference>
<name>A0A068V9U9_COFCA</name>
<dbReference type="EMBL" id="HG739234">
    <property type="protein sequence ID" value="CDP17264.1"/>
    <property type="molecule type" value="Genomic_DNA"/>
</dbReference>
<dbReference type="Gramene" id="CDP17264">
    <property type="protein sequence ID" value="CDP17264"/>
    <property type="gene ID" value="GSCOC_T00010932001"/>
</dbReference>
<dbReference type="Proteomes" id="UP000295252">
    <property type="component" value="Unassembled WGS sequence"/>
</dbReference>
<protein>
    <submittedName>
        <fullName evidence="1">DH200=94 genomic scaffold, scaffold_150</fullName>
    </submittedName>
</protein>
<evidence type="ECO:0000313" key="1">
    <source>
        <dbReference type="EMBL" id="CDP17264.1"/>
    </source>
</evidence>
<evidence type="ECO:0000313" key="2">
    <source>
        <dbReference type="Proteomes" id="UP000295252"/>
    </source>
</evidence>